<comment type="caution">
    <text evidence="2">The sequence shown here is derived from an EMBL/GenBank/DDBJ whole genome shotgun (WGS) entry which is preliminary data.</text>
</comment>
<feature type="compositionally biased region" description="Basic and acidic residues" evidence="1">
    <location>
        <begin position="98"/>
        <end position="107"/>
    </location>
</feature>
<dbReference type="EMBL" id="JALJOR010000001">
    <property type="protein sequence ID" value="KAK9828763.1"/>
    <property type="molecule type" value="Genomic_DNA"/>
</dbReference>
<feature type="region of interest" description="Disordered" evidence="1">
    <location>
        <begin position="83"/>
        <end position="107"/>
    </location>
</feature>
<reference evidence="2 3" key="1">
    <citation type="journal article" date="2024" name="Nat. Commun.">
        <title>Phylogenomics reveals the evolutionary origins of lichenization in chlorophyte algae.</title>
        <authorList>
            <person name="Puginier C."/>
            <person name="Libourel C."/>
            <person name="Otte J."/>
            <person name="Skaloud P."/>
            <person name="Haon M."/>
            <person name="Grisel S."/>
            <person name="Petersen M."/>
            <person name="Berrin J.G."/>
            <person name="Delaux P.M."/>
            <person name="Dal Grande F."/>
            <person name="Keller J."/>
        </authorList>
    </citation>
    <scope>NUCLEOTIDE SEQUENCE [LARGE SCALE GENOMIC DNA]</scope>
    <source>
        <strain evidence="2 3">SAG 2043</strain>
    </source>
</reference>
<proteinExistence type="predicted"/>
<accession>A0AAW1R563</accession>
<evidence type="ECO:0000256" key="1">
    <source>
        <dbReference type="SAM" id="MobiDB-lite"/>
    </source>
</evidence>
<sequence>MLQAKIEMRERLAHRAMQKPKEAQDMQAGETDKKLEEQPLLEVNFRQRRQVHTIDEEACVDTSRSDARAINVSESDDEVYEEVPFTGDAGPSNVWDTVSKDDIKEGL</sequence>
<protein>
    <submittedName>
        <fullName evidence="2">Uncharacterized protein</fullName>
    </submittedName>
</protein>
<organism evidence="2 3">
    <name type="scientific">[Myrmecia] bisecta</name>
    <dbReference type="NCBI Taxonomy" id="41462"/>
    <lineage>
        <taxon>Eukaryota</taxon>
        <taxon>Viridiplantae</taxon>
        <taxon>Chlorophyta</taxon>
        <taxon>core chlorophytes</taxon>
        <taxon>Trebouxiophyceae</taxon>
        <taxon>Trebouxiales</taxon>
        <taxon>Trebouxiaceae</taxon>
        <taxon>Myrmecia</taxon>
    </lineage>
</organism>
<keyword evidence="3" id="KW-1185">Reference proteome</keyword>
<feature type="region of interest" description="Disordered" evidence="1">
    <location>
        <begin position="13"/>
        <end position="36"/>
    </location>
</feature>
<dbReference type="AlphaFoldDB" id="A0AAW1R563"/>
<evidence type="ECO:0000313" key="2">
    <source>
        <dbReference type="EMBL" id="KAK9828763.1"/>
    </source>
</evidence>
<dbReference type="Proteomes" id="UP001489004">
    <property type="component" value="Unassembled WGS sequence"/>
</dbReference>
<evidence type="ECO:0000313" key="3">
    <source>
        <dbReference type="Proteomes" id="UP001489004"/>
    </source>
</evidence>
<gene>
    <name evidence="2" type="ORF">WJX72_001968</name>
</gene>
<name>A0AAW1R563_9CHLO</name>